<dbReference type="PROSITE" id="PS50181">
    <property type="entry name" value="FBOX"/>
    <property type="match status" value="1"/>
</dbReference>
<feature type="domain" description="F-box" evidence="1">
    <location>
        <begin position="23"/>
        <end position="69"/>
    </location>
</feature>
<evidence type="ECO:0000313" key="3">
    <source>
        <dbReference type="Proteomes" id="UP000008281"/>
    </source>
</evidence>
<accession>E3NG40</accession>
<keyword evidence="3" id="KW-1185">Reference proteome</keyword>
<dbReference type="Proteomes" id="UP000008281">
    <property type="component" value="Unassembled WGS sequence"/>
</dbReference>
<sequence length="374" mass="44207">MDLFFWLSKLYEFIRIRFYRYPKFPLLNLPYVAMKQVIRSMSVSERIKLSQTSKRMRNYVILSRVVSEYCEVHIRDKYSFLYFSTLNAMFYCGRKLESSTNSEVLTNRDYGICLVLYPIKILGADIQTILSIPCFQKCDHISVYCGFTVTSEFLDAVMDFASFKRDITIRCTNVSLDYCHEKAFKFRDIIYGDSRWIHIDYLLSLENSRCVTLERCSLSSEDINILLKHWITSEFNMFKMLKIEFEEDRKGGVVRFCREVLFEGITVLRAVLRQNPCYLIATNSQNQLKRDILVCQFHDQILKMITESNDKIRLVTGINGTPCREVHKVLKLLDKKKELEMNVLDENSLQERHILHMQLETYGVCFKDNFAFLQ</sequence>
<dbReference type="EMBL" id="DS268649">
    <property type="protein sequence ID" value="EFO96932.1"/>
    <property type="molecule type" value="Genomic_DNA"/>
</dbReference>
<organism evidence="3">
    <name type="scientific">Caenorhabditis remanei</name>
    <name type="common">Caenorhabditis vulgaris</name>
    <dbReference type="NCBI Taxonomy" id="31234"/>
    <lineage>
        <taxon>Eukaryota</taxon>
        <taxon>Metazoa</taxon>
        <taxon>Ecdysozoa</taxon>
        <taxon>Nematoda</taxon>
        <taxon>Chromadorea</taxon>
        <taxon>Rhabditida</taxon>
        <taxon>Rhabditina</taxon>
        <taxon>Rhabditomorpha</taxon>
        <taxon>Rhabditoidea</taxon>
        <taxon>Rhabditidae</taxon>
        <taxon>Peloderinae</taxon>
        <taxon>Caenorhabditis</taxon>
    </lineage>
</organism>
<dbReference type="PANTHER" id="PTHR21503:SF8">
    <property type="entry name" value="F-BOX ASSOCIATED DOMAIN-CONTAINING PROTEIN-RELATED"/>
    <property type="match status" value="1"/>
</dbReference>
<dbReference type="InterPro" id="IPR001810">
    <property type="entry name" value="F-box_dom"/>
</dbReference>
<dbReference type="Pfam" id="PF00646">
    <property type="entry name" value="F-box"/>
    <property type="match status" value="1"/>
</dbReference>
<dbReference type="AlphaFoldDB" id="E3NG40"/>
<dbReference type="OMA" id="MITESND"/>
<gene>
    <name evidence="2" type="ORF">CRE_09818</name>
</gene>
<evidence type="ECO:0000313" key="2">
    <source>
        <dbReference type="EMBL" id="EFO96932.1"/>
    </source>
</evidence>
<proteinExistence type="predicted"/>
<evidence type="ECO:0000259" key="1">
    <source>
        <dbReference type="PROSITE" id="PS50181"/>
    </source>
</evidence>
<reference evidence="2" key="1">
    <citation type="submission" date="2007-07" db="EMBL/GenBank/DDBJ databases">
        <title>PCAP assembly of the Caenorhabditis remanei genome.</title>
        <authorList>
            <consortium name="The Caenorhabditis remanei Sequencing Consortium"/>
            <person name="Wilson R.K."/>
        </authorList>
    </citation>
    <scope>NUCLEOTIDE SEQUENCE [LARGE SCALE GENOMIC DNA]</scope>
    <source>
        <strain evidence="2">PB4641</strain>
    </source>
</reference>
<dbReference type="InterPro" id="IPR012885">
    <property type="entry name" value="F-box_Sdz-33"/>
</dbReference>
<dbReference type="HOGENOM" id="CLU_044397_1_0_1"/>
<dbReference type="eggNOG" id="ENOG502RAZH">
    <property type="taxonomic scope" value="Eukaryota"/>
</dbReference>
<protein>
    <recommendedName>
        <fullName evidence="1">F-box domain-containing protein</fullName>
    </recommendedName>
</protein>
<name>E3NG40_CAERE</name>
<dbReference type="OrthoDB" id="5908444at2759"/>
<dbReference type="InParanoid" id="E3NG40"/>
<dbReference type="PANTHER" id="PTHR21503">
    <property type="entry name" value="F-BOX-CONTAINING HYPOTHETICAL PROTEIN C.ELEGANS"/>
    <property type="match status" value="1"/>
</dbReference>
<dbReference type="Pfam" id="PF07735">
    <property type="entry name" value="FBA_2"/>
    <property type="match status" value="1"/>
</dbReference>